<evidence type="ECO:0000313" key="11">
    <source>
        <dbReference type="Proteomes" id="UP000625711"/>
    </source>
</evidence>
<accession>A0A834IKG9</accession>
<comment type="subcellular location">
    <subcellularLocation>
        <location evidence="1">Membrane</location>
        <topology evidence="1">Multi-pass membrane protein</topology>
    </subcellularLocation>
</comment>
<evidence type="ECO:0000256" key="1">
    <source>
        <dbReference type="ARBA" id="ARBA00004141"/>
    </source>
</evidence>
<evidence type="ECO:0000256" key="4">
    <source>
        <dbReference type="ARBA" id="ARBA00022847"/>
    </source>
</evidence>
<dbReference type="OrthoDB" id="2985014at2759"/>
<dbReference type="PROSITE" id="PS50850">
    <property type="entry name" value="MFS"/>
    <property type="match status" value="1"/>
</dbReference>
<evidence type="ECO:0000259" key="9">
    <source>
        <dbReference type="PROSITE" id="PS50850"/>
    </source>
</evidence>
<feature type="transmembrane region" description="Helical" evidence="8">
    <location>
        <begin position="128"/>
        <end position="148"/>
    </location>
</feature>
<comment type="caution">
    <text evidence="10">The sequence shown here is derived from an EMBL/GenBank/DDBJ whole genome shotgun (WGS) entry which is preliminary data.</text>
</comment>
<dbReference type="SUPFAM" id="SSF103473">
    <property type="entry name" value="MFS general substrate transporter"/>
    <property type="match status" value="1"/>
</dbReference>
<keyword evidence="3 8" id="KW-0812">Transmembrane</keyword>
<feature type="transmembrane region" description="Helical" evidence="8">
    <location>
        <begin position="187"/>
        <end position="210"/>
    </location>
</feature>
<dbReference type="AlphaFoldDB" id="A0A834IKG9"/>
<gene>
    <name evidence="10" type="ORF">GWI33_006384</name>
</gene>
<keyword evidence="2" id="KW-0813">Transport</keyword>
<dbReference type="InterPro" id="IPR050382">
    <property type="entry name" value="MFS_Na/Anion_cotransporter"/>
</dbReference>
<reference evidence="10" key="1">
    <citation type="submission" date="2020-08" db="EMBL/GenBank/DDBJ databases">
        <title>Genome sequencing and assembly of the red palm weevil Rhynchophorus ferrugineus.</title>
        <authorList>
            <person name="Dias G.B."/>
            <person name="Bergman C.M."/>
            <person name="Manee M."/>
        </authorList>
    </citation>
    <scope>NUCLEOTIDE SEQUENCE</scope>
    <source>
        <strain evidence="10">AA-2017</strain>
        <tissue evidence="10">Whole larva</tissue>
    </source>
</reference>
<dbReference type="GO" id="GO:0016020">
    <property type="term" value="C:membrane"/>
    <property type="evidence" value="ECO:0007669"/>
    <property type="project" value="UniProtKB-SubCell"/>
</dbReference>
<dbReference type="Gene3D" id="1.20.1250.20">
    <property type="entry name" value="MFS general substrate transporter like domains"/>
    <property type="match status" value="2"/>
</dbReference>
<feature type="region of interest" description="Disordered" evidence="7">
    <location>
        <begin position="482"/>
        <end position="505"/>
    </location>
</feature>
<feature type="transmembrane region" description="Helical" evidence="8">
    <location>
        <begin position="449"/>
        <end position="467"/>
    </location>
</feature>
<sequence length="505" mass="55275">MMAFLTLTKKPVIPIRALTWVMLFTCTYVLYMLRINLSIILLAMVKSRSTNSSTKAIPECLLQNSNYSIGRNESSMGISPHIAVIEGVQYDWSPQLQGLILGAYFWGFVVAGIPAAAIAEKYGPRKTVAISFLVSTVMTLLGPLLSSIHPNLLIASRFVIGLFGAVTYPAIHCLISKWAPPSEKGKFISATLGGSLGTVVTWPLLGNIIGNYGWEWAFYVTVIIAFVWMFAWLFLIRDTPQQHPWISDAEKEYIESSLAGTLSNKSRMPPYKSIALSVPAWALIVAQFGNLWGLFFLMTAGPNFMSTVLGFNIGHTGFMAAIPYLARMIAGFAFGSIGDLILRKKWMSKTSIRKSFIILSHLLPGVLLLLQTFAGCHINWAVVILTLSLASNGASTLTNLSNAQDLAPNFAGSLYGIANCVGSTTGFISPMIVGYLTAEHNGLHEWHKIFYIGALVYIACGIFFIICGKGEIQPWNYHDDDKPSDAEASKNVGIENAAFERSETK</sequence>
<keyword evidence="4" id="KW-0769">Symport</keyword>
<dbReference type="GO" id="GO:0006820">
    <property type="term" value="P:monoatomic anion transport"/>
    <property type="evidence" value="ECO:0007669"/>
    <property type="project" value="TreeGrafter"/>
</dbReference>
<evidence type="ECO:0000256" key="7">
    <source>
        <dbReference type="SAM" id="MobiDB-lite"/>
    </source>
</evidence>
<protein>
    <recommendedName>
        <fullName evidence="9">Major facilitator superfamily (MFS) profile domain-containing protein</fullName>
    </recommendedName>
</protein>
<feature type="transmembrane region" description="Helical" evidence="8">
    <location>
        <begin position="354"/>
        <end position="374"/>
    </location>
</feature>
<keyword evidence="6 8" id="KW-0472">Membrane</keyword>
<evidence type="ECO:0000256" key="6">
    <source>
        <dbReference type="ARBA" id="ARBA00023136"/>
    </source>
</evidence>
<dbReference type="Proteomes" id="UP000625711">
    <property type="component" value="Unassembled WGS sequence"/>
</dbReference>
<keyword evidence="5 8" id="KW-1133">Transmembrane helix</keyword>
<evidence type="ECO:0000313" key="10">
    <source>
        <dbReference type="EMBL" id="KAF7280128.1"/>
    </source>
</evidence>
<organism evidence="10 11">
    <name type="scientific">Rhynchophorus ferrugineus</name>
    <name type="common">Red palm weevil</name>
    <name type="synonym">Curculio ferrugineus</name>
    <dbReference type="NCBI Taxonomy" id="354439"/>
    <lineage>
        <taxon>Eukaryota</taxon>
        <taxon>Metazoa</taxon>
        <taxon>Ecdysozoa</taxon>
        <taxon>Arthropoda</taxon>
        <taxon>Hexapoda</taxon>
        <taxon>Insecta</taxon>
        <taxon>Pterygota</taxon>
        <taxon>Neoptera</taxon>
        <taxon>Endopterygota</taxon>
        <taxon>Coleoptera</taxon>
        <taxon>Polyphaga</taxon>
        <taxon>Cucujiformia</taxon>
        <taxon>Curculionidae</taxon>
        <taxon>Dryophthorinae</taxon>
        <taxon>Rhynchophorus</taxon>
    </lineage>
</organism>
<evidence type="ECO:0000256" key="8">
    <source>
        <dbReference type="SAM" id="Phobius"/>
    </source>
</evidence>
<feature type="transmembrane region" description="Helical" evidence="8">
    <location>
        <begin position="20"/>
        <end position="45"/>
    </location>
</feature>
<dbReference type="FunFam" id="1.20.1250.20:FF:000003">
    <property type="entry name" value="Solute carrier family 17 member 3"/>
    <property type="match status" value="1"/>
</dbReference>
<feature type="transmembrane region" description="Helical" evidence="8">
    <location>
        <begin position="99"/>
        <end position="119"/>
    </location>
</feature>
<dbReference type="EMBL" id="JAACXV010000320">
    <property type="protein sequence ID" value="KAF7280128.1"/>
    <property type="molecule type" value="Genomic_DNA"/>
</dbReference>
<feature type="transmembrane region" description="Helical" evidence="8">
    <location>
        <begin position="274"/>
        <end position="298"/>
    </location>
</feature>
<name>A0A834IKG9_RHYFE</name>
<evidence type="ECO:0000256" key="3">
    <source>
        <dbReference type="ARBA" id="ARBA00022692"/>
    </source>
</evidence>
<dbReference type="Pfam" id="PF07690">
    <property type="entry name" value="MFS_1"/>
    <property type="match status" value="1"/>
</dbReference>
<feature type="domain" description="Major facilitator superfamily (MFS) profile" evidence="9">
    <location>
        <begin position="22"/>
        <end position="471"/>
    </location>
</feature>
<evidence type="ECO:0000256" key="2">
    <source>
        <dbReference type="ARBA" id="ARBA00022448"/>
    </source>
</evidence>
<evidence type="ECO:0000256" key="5">
    <source>
        <dbReference type="ARBA" id="ARBA00022989"/>
    </source>
</evidence>
<dbReference type="InterPro" id="IPR020846">
    <property type="entry name" value="MFS_dom"/>
</dbReference>
<dbReference type="GO" id="GO:0015293">
    <property type="term" value="F:symporter activity"/>
    <property type="evidence" value="ECO:0007669"/>
    <property type="project" value="UniProtKB-KW"/>
</dbReference>
<dbReference type="InterPro" id="IPR011701">
    <property type="entry name" value="MFS"/>
</dbReference>
<feature type="transmembrane region" description="Helical" evidence="8">
    <location>
        <begin position="154"/>
        <end position="175"/>
    </location>
</feature>
<dbReference type="InterPro" id="IPR036259">
    <property type="entry name" value="MFS_trans_sf"/>
</dbReference>
<feature type="transmembrane region" description="Helical" evidence="8">
    <location>
        <begin position="216"/>
        <end position="236"/>
    </location>
</feature>
<keyword evidence="11" id="KW-1185">Reference proteome</keyword>
<feature type="transmembrane region" description="Helical" evidence="8">
    <location>
        <begin position="380"/>
        <end position="400"/>
    </location>
</feature>
<dbReference type="PANTHER" id="PTHR11662:SF336">
    <property type="entry name" value="LP19554P"/>
    <property type="match status" value="1"/>
</dbReference>
<dbReference type="PANTHER" id="PTHR11662">
    <property type="entry name" value="SOLUTE CARRIER FAMILY 17"/>
    <property type="match status" value="1"/>
</dbReference>
<proteinExistence type="predicted"/>
<feature type="transmembrane region" description="Helical" evidence="8">
    <location>
        <begin position="318"/>
        <end position="342"/>
    </location>
</feature>
<feature type="transmembrane region" description="Helical" evidence="8">
    <location>
        <begin position="412"/>
        <end position="437"/>
    </location>
</feature>